<proteinExistence type="predicted"/>
<reference evidence="2" key="1">
    <citation type="submission" date="2015-01" db="EMBL/GenBank/DDBJ databases">
        <authorList>
            <person name="MANFREDI Pablo"/>
        </authorList>
    </citation>
    <scope>NUCLEOTIDE SEQUENCE [LARGE SCALE GENOMIC DNA]</scope>
    <source>
        <strain evidence="2">Ccyn2B</strain>
    </source>
</reference>
<dbReference type="Proteomes" id="UP000038055">
    <property type="component" value="Unassembled WGS sequence"/>
</dbReference>
<gene>
    <name evidence="1" type="ORF">CCYN2B_50015</name>
</gene>
<dbReference type="eggNOG" id="COG3878">
    <property type="taxonomic scope" value="Bacteria"/>
</dbReference>
<dbReference type="Gene3D" id="2.30.320.10">
    <property type="entry name" value="YwqG-like"/>
    <property type="match status" value="1"/>
</dbReference>
<evidence type="ECO:0000313" key="2">
    <source>
        <dbReference type="Proteomes" id="UP000038055"/>
    </source>
</evidence>
<dbReference type="STRING" id="28189.CCYN74_30276"/>
<keyword evidence="2" id="KW-1185">Reference proteome</keyword>
<evidence type="ECO:0000313" key="1">
    <source>
        <dbReference type="EMBL" id="CEN38299.1"/>
    </source>
</evidence>
<dbReference type="RefSeq" id="WP_041993688.1">
    <property type="nucleotide sequence ID" value="NZ_CDOD01000045.1"/>
</dbReference>
<sequence>MNKEKSAYIQQKIAEFKTKLQKPITEFQTGGFRPSGEKNENWIGRVFLCKPNEKQPVIDKNNKELYALAQFYIPDLPFVPEQLKHITWLTVFIGKEFPHIEGETAIPRTDENGEEYWELSTELGKNGEGWLIREYTAEDKLIEYEFPAQQYLKPFPLKPIYKEQDFPLWDGGGIPYDIANEISKLDNYNDKENENLLNYYDDIVGDKHSYSHKFGGYPSFCQSGIYFGDNFEFAFQISSDEKAGFNVIDSGSLMFARNSITGEWGLYYDFY</sequence>
<accession>A0A0B7HI30</accession>
<name>A0A0B7HI30_9FLAO</name>
<dbReference type="EMBL" id="CDOD01000045">
    <property type="protein sequence ID" value="CEN38299.1"/>
    <property type="molecule type" value="Genomic_DNA"/>
</dbReference>
<organism evidence="1 2">
    <name type="scientific">Capnocytophaga cynodegmi</name>
    <dbReference type="NCBI Taxonomy" id="28189"/>
    <lineage>
        <taxon>Bacteria</taxon>
        <taxon>Pseudomonadati</taxon>
        <taxon>Bacteroidota</taxon>
        <taxon>Flavobacteriia</taxon>
        <taxon>Flavobacteriales</taxon>
        <taxon>Flavobacteriaceae</taxon>
        <taxon>Capnocytophaga</taxon>
    </lineage>
</organism>
<evidence type="ECO:0008006" key="3">
    <source>
        <dbReference type="Google" id="ProtNLM"/>
    </source>
</evidence>
<protein>
    <recommendedName>
        <fullName evidence="3">DUF1963 domain-containing protein</fullName>
    </recommendedName>
</protein>
<dbReference type="AlphaFoldDB" id="A0A0B7HI30"/>